<dbReference type="InterPro" id="IPR008979">
    <property type="entry name" value="Galactose-bd-like_sf"/>
</dbReference>
<protein>
    <submittedName>
        <fullName evidence="3">F-box only protein 6-like</fullName>
    </submittedName>
</protein>
<evidence type="ECO:0000259" key="2">
    <source>
        <dbReference type="PROSITE" id="PS51114"/>
    </source>
</evidence>
<dbReference type="SMART" id="SM01198">
    <property type="entry name" value="FBA"/>
    <property type="match status" value="1"/>
</dbReference>
<dbReference type="InterPro" id="IPR007397">
    <property type="entry name" value="F-box-assoc_dom"/>
</dbReference>
<dbReference type="InterPro" id="IPR039752">
    <property type="entry name" value="F-box_only"/>
</dbReference>
<evidence type="ECO:0000259" key="1">
    <source>
        <dbReference type="PROSITE" id="PS50181"/>
    </source>
</evidence>
<dbReference type="FunFam" id="1.20.1280.50:FF:000002">
    <property type="entry name" value="F-box only protein 44"/>
    <property type="match status" value="1"/>
</dbReference>
<evidence type="ECO:0000313" key="4">
    <source>
        <dbReference type="Proteomes" id="UP000233556"/>
    </source>
</evidence>
<dbReference type="Pfam" id="PF04300">
    <property type="entry name" value="FBA"/>
    <property type="match status" value="1"/>
</dbReference>
<dbReference type="CDD" id="cd22168">
    <property type="entry name" value="F-box_FBXO6-like"/>
    <property type="match status" value="1"/>
</dbReference>
<dbReference type="PROSITE" id="PS50181">
    <property type="entry name" value="FBOX"/>
    <property type="match status" value="1"/>
</dbReference>
<dbReference type="OrthoDB" id="1107553at2759"/>
<keyword evidence="4" id="KW-1185">Reference proteome</keyword>
<dbReference type="AlphaFoldDB" id="A0A2I0TY82"/>
<dbReference type="GO" id="GO:0005737">
    <property type="term" value="C:cytoplasm"/>
    <property type="evidence" value="ECO:0007669"/>
    <property type="project" value="UniProtKB-ARBA"/>
</dbReference>
<sequence length="163" mass="18975">MTTVLDLPEDVLVELLSLLPARDLVRACRLVCRQWRYVVDLTTLWKRKCQREGFYTQNLDRSITDWKIFYMLCKLKRNLIKNPCAEEKFQHWKLDKNEGDKWKIEDLPGAHGNMMPDPEVHKYFVTSYGFLTPSRITHPEFVTSGFSMEAKTPSSGQDGTGSE</sequence>
<proteinExistence type="predicted"/>
<name>A0A2I0TY82_LIMLA</name>
<dbReference type="SUPFAM" id="SSF49785">
    <property type="entry name" value="Galactose-binding domain-like"/>
    <property type="match status" value="1"/>
</dbReference>
<dbReference type="PROSITE" id="PS51114">
    <property type="entry name" value="FBA"/>
    <property type="match status" value="1"/>
</dbReference>
<dbReference type="SMART" id="SM00256">
    <property type="entry name" value="FBOX"/>
    <property type="match status" value="1"/>
</dbReference>
<dbReference type="InterPro" id="IPR001810">
    <property type="entry name" value="F-box_dom"/>
</dbReference>
<dbReference type="Gene3D" id="1.20.1280.50">
    <property type="match status" value="1"/>
</dbReference>
<dbReference type="Gene3D" id="2.60.120.260">
    <property type="entry name" value="Galactose-binding domain-like"/>
    <property type="match status" value="1"/>
</dbReference>
<dbReference type="FunFam" id="2.60.120.260:FF:000137">
    <property type="entry name" value="F-box only protein 44 isoform X2"/>
    <property type="match status" value="1"/>
</dbReference>
<dbReference type="GO" id="GO:0061630">
    <property type="term" value="F:ubiquitin protein ligase activity"/>
    <property type="evidence" value="ECO:0007669"/>
    <property type="project" value="TreeGrafter"/>
</dbReference>
<reference evidence="4" key="1">
    <citation type="submission" date="2017-11" db="EMBL/GenBank/DDBJ databases">
        <authorList>
            <person name="Lima N.C."/>
            <person name="Parody-Merino A.M."/>
            <person name="Battley P.F."/>
            <person name="Fidler A.E."/>
            <person name="Prosdocimi F."/>
        </authorList>
    </citation>
    <scope>NUCLEOTIDE SEQUENCE [LARGE SCALE GENOMIC DNA]</scope>
</reference>
<dbReference type="InterPro" id="IPR036047">
    <property type="entry name" value="F-box-like_dom_sf"/>
</dbReference>
<dbReference type="GO" id="GO:0036503">
    <property type="term" value="P:ERAD pathway"/>
    <property type="evidence" value="ECO:0007669"/>
    <property type="project" value="TreeGrafter"/>
</dbReference>
<dbReference type="Proteomes" id="UP000233556">
    <property type="component" value="Unassembled WGS sequence"/>
</dbReference>
<dbReference type="SUPFAM" id="SSF81383">
    <property type="entry name" value="F-box domain"/>
    <property type="match status" value="1"/>
</dbReference>
<organism evidence="3 4">
    <name type="scientific">Limosa lapponica baueri</name>
    <dbReference type="NCBI Taxonomy" id="1758121"/>
    <lineage>
        <taxon>Eukaryota</taxon>
        <taxon>Metazoa</taxon>
        <taxon>Chordata</taxon>
        <taxon>Craniata</taxon>
        <taxon>Vertebrata</taxon>
        <taxon>Euteleostomi</taxon>
        <taxon>Archelosauria</taxon>
        <taxon>Archosauria</taxon>
        <taxon>Dinosauria</taxon>
        <taxon>Saurischia</taxon>
        <taxon>Theropoda</taxon>
        <taxon>Coelurosauria</taxon>
        <taxon>Aves</taxon>
        <taxon>Neognathae</taxon>
        <taxon>Neoaves</taxon>
        <taxon>Charadriiformes</taxon>
        <taxon>Scolopacidae</taxon>
        <taxon>Limosa</taxon>
    </lineage>
</organism>
<feature type="domain" description="FBA" evidence="2">
    <location>
        <begin position="69"/>
        <end position="163"/>
    </location>
</feature>
<reference evidence="4" key="2">
    <citation type="submission" date="2017-12" db="EMBL/GenBank/DDBJ databases">
        <title>Genome sequence of the Bar-tailed Godwit (Limosa lapponica baueri).</title>
        <authorList>
            <person name="Lima N.C.B."/>
            <person name="Parody-Merino A.M."/>
            <person name="Battley P.F."/>
            <person name="Fidler A.E."/>
            <person name="Prosdocimi F."/>
        </authorList>
    </citation>
    <scope>NUCLEOTIDE SEQUENCE [LARGE SCALE GENOMIC DNA]</scope>
</reference>
<dbReference type="Pfam" id="PF12937">
    <property type="entry name" value="F-box-like"/>
    <property type="match status" value="1"/>
</dbReference>
<dbReference type="EMBL" id="KZ506668">
    <property type="protein sequence ID" value="PKU38729.1"/>
    <property type="molecule type" value="Genomic_DNA"/>
</dbReference>
<feature type="domain" description="F-box" evidence="1">
    <location>
        <begin position="1"/>
        <end position="48"/>
    </location>
</feature>
<dbReference type="GO" id="GO:0006516">
    <property type="term" value="P:glycoprotein catabolic process"/>
    <property type="evidence" value="ECO:0007669"/>
    <property type="project" value="TreeGrafter"/>
</dbReference>
<dbReference type="GO" id="GO:0031146">
    <property type="term" value="P:SCF-dependent proteasomal ubiquitin-dependent protein catabolic process"/>
    <property type="evidence" value="ECO:0007669"/>
    <property type="project" value="TreeGrafter"/>
</dbReference>
<gene>
    <name evidence="3" type="ORF">llap_10961</name>
</gene>
<dbReference type="PANTHER" id="PTHR12125">
    <property type="entry name" value="F-BOX ONLY PROTEIN 6-LIKE PROTEIN"/>
    <property type="match status" value="1"/>
</dbReference>
<evidence type="ECO:0000313" key="3">
    <source>
        <dbReference type="EMBL" id="PKU38729.1"/>
    </source>
</evidence>
<dbReference type="GO" id="GO:0019005">
    <property type="term" value="C:SCF ubiquitin ligase complex"/>
    <property type="evidence" value="ECO:0007669"/>
    <property type="project" value="TreeGrafter"/>
</dbReference>
<dbReference type="PANTHER" id="PTHR12125:SF12">
    <property type="entry name" value="F-BOX ONLY PROTEIN 6"/>
    <property type="match status" value="1"/>
</dbReference>
<accession>A0A2I0TY82</accession>